<name>A0ABR2R7M6_9ROSI</name>
<accession>A0ABR2R7M6</accession>
<reference evidence="2 3" key="1">
    <citation type="journal article" date="2024" name="G3 (Bethesda)">
        <title>Genome assembly of Hibiscus sabdariffa L. provides insights into metabolisms of medicinal natural products.</title>
        <authorList>
            <person name="Kim T."/>
        </authorList>
    </citation>
    <scope>NUCLEOTIDE SEQUENCE [LARGE SCALE GENOMIC DNA]</scope>
    <source>
        <strain evidence="2">TK-2024</strain>
        <tissue evidence="2">Old leaves</tissue>
    </source>
</reference>
<gene>
    <name evidence="2" type="ORF">V6N11_080414</name>
</gene>
<organism evidence="2 3">
    <name type="scientific">Hibiscus sabdariffa</name>
    <name type="common">roselle</name>
    <dbReference type="NCBI Taxonomy" id="183260"/>
    <lineage>
        <taxon>Eukaryota</taxon>
        <taxon>Viridiplantae</taxon>
        <taxon>Streptophyta</taxon>
        <taxon>Embryophyta</taxon>
        <taxon>Tracheophyta</taxon>
        <taxon>Spermatophyta</taxon>
        <taxon>Magnoliopsida</taxon>
        <taxon>eudicotyledons</taxon>
        <taxon>Gunneridae</taxon>
        <taxon>Pentapetalae</taxon>
        <taxon>rosids</taxon>
        <taxon>malvids</taxon>
        <taxon>Malvales</taxon>
        <taxon>Malvaceae</taxon>
        <taxon>Malvoideae</taxon>
        <taxon>Hibiscus</taxon>
    </lineage>
</organism>
<keyword evidence="3" id="KW-1185">Reference proteome</keyword>
<evidence type="ECO:0008006" key="4">
    <source>
        <dbReference type="Google" id="ProtNLM"/>
    </source>
</evidence>
<comment type="caution">
    <text evidence="2">The sequence shown here is derived from an EMBL/GenBank/DDBJ whole genome shotgun (WGS) entry which is preliminary data.</text>
</comment>
<evidence type="ECO:0000313" key="2">
    <source>
        <dbReference type="EMBL" id="KAK9008938.1"/>
    </source>
</evidence>
<sequence length="359" mass="39730">MVGILISPFSLQEFILSPFPSFVLIYHEAQVLQQKTSQKLIEGQHKSGKTRAQKDAHNKICQLSRQKMKRRREYLEDVATKYNEMETKYNEMETKYSEMETENQEMKLELEEKSSRIREMENFMQQQRRTNLETQIKEARTRQCPIEWKGQIFSSSDELAKWILSNTNVLDGQASVLNDGGEFVGLGATGTGNLPLYTSGCYQQMGLGQDYINTASAANHAGSSSAADEFEGLGVTGTGSFPLSTADISQQMDSGVWINSVGSFDASHDWSEFGVPNQLDYFFNIDPAAGFPTHSAAVPYLGANPELPIAHEGTNNHENAGDLSTLGTDAAGSQPCENPSLETIRECLLQDSSTTLSHL</sequence>
<dbReference type="Proteomes" id="UP001396334">
    <property type="component" value="Unassembled WGS sequence"/>
</dbReference>
<proteinExistence type="predicted"/>
<dbReference type="EMBL" id="JBBPBN010000025">
    <property type="protein sequence ID" value="KAK9008938.1"/>
    <property type="molecule type" value="Genomic_DNA"/>
</dbReference>
<feature type="coiled-coil region" evidence="1">
    <location>
        <begin position="75"/>
        <end position="130"/>
    </location>
</feature>
<protein>
    <recommendedName>
        <fullName evidence="4">BZIP domain-containing protein</fullName>
    </recommendedName>
</protein>
<evidence type="ECO:0000256" key="1">
    <source>
        <dbReference type="SAM" id="Coils"/>
    </source>
</evidence>
<keyword evidence="1" id="KW-0175">Coiled coil</keyword>
<evidence type="ECO:0000313" key="3">
    <source>
        <dbReference type="Proteomes" id="UP001396334"/>
    </source>
</evidence>